<feature type="domain" description="DEP" evidence="9">
    <location>
        <begin position="439"/>
        <end position="513"/>
    </location>
</feature>
<dbReference type="PROSITE" id="PS50106">
    <property type="entry name" value="PDZ"/>
    <property type="match status" value="2"/>
</dbReference>
<dbReference type="InterPro" id="IPR001158">
    <property type="entry name" value="DIX"/>
</dbReference>
<feature type="compositionally biased region" description="Polar residues" evidence="7">
    <location>
        <begin position="114"/>
        <end position="126"/>
    </location>
</feature>
<dbReference type="GO" id="GO:0035556">
    <property type="term" value="P:intracellular signal transduction"/>
    <property type="evidence" value="ECO:0007669"/>
    <property type="project" value="InterPro"/>
</dbReference>
<evidence type="ECO:0000256" key="6">
    <source>
        <dbReference type="PROSITE-ProRule" id="PRU00069"/>
    </source>
</evidence>
<sequence length="1449" mass="157859">MPIPDYYPGVLLLENILRLNCTVTEGLSMANETKVVYHIDEEPTPYLIKLSVASSQVTLGHFKSALNRPNFKYFFKAVDDDFGVVKEEISDENAKLPSFNGCVESWLVTADGSTNSDTSAPITQLSRPCPVSRTGPTRTPAVAPGRPAGFTDKDDFGLETSGCSSETESTISGLPKYRQARNGRGHGLDGNHPFTSDVDTTSYMESEDDRASRISSSTDVTSVSRQHLRRRKRRRNLRTVLSRASSVTSITESSMSLNIITVTLNMDTVNFLGISIVGHSNQLGGDGGIYVGSIMKGGAVALDGRIEPGDMILQVNDVSFENMSNDDAVRVLREAVQKPGPIKLVVAKCWDPNPKGYFTIPRTEPVRPIDPGAWVAHTNALRAEVPLDYPRPLSVNTATSNNSGSFSSPLPDGEGSFEEVRLDITVHDIAFIFRAMTRPDSGLEVHDRTWLKITIPNAFLGSDVVNWLYNNVHGFANRRDARKYASRMLREGYIKHTVNKITFAEQCYYVFGDICGNFASLKLNAHQEEHLPAHAERNARMPMHLNPPALSTLWPHNTASANYYTPQNLPPFAQTSSMASGYVPIPFQYNNDAGSFPSLVLGGGAQAAGRSEANSASNLNTSGSNQSERLCKVNVSGILSSVATPGLGGVYDPNATLTPYPGTGGQTASVSPPPGNGDDICEDLSASRQSFRMAMGNPCEFFVDVMNLQSTFLPYATSLYSAVCHAFCRPSTQSLMTIETKVIYHIDDEPTPYLIKIPLANEDVTLGHFKGALNRPNFKYFFKSVDDDFGVVKEEISDDNAKLPTFNGCVESWLVTAEGSSHSDTNCPLVSRSSPRQHGPLRPGMDGIAAYYHHHGSRANGREIAEVSGCSSETESTLSGLPKFPRYGSKLDRRSFRPQFHDRVRSSKGSRRRCMEGRGGGGGLTSDLDSTSFMDSEDEQASRISSSTDITSVSRQHLKRRKRRNRYPHSIISRASSVTSITESSMSLNIITVTLNMGNTTIYALPFFTFAFADTVNFLGISIVGHSNQLGGDGGIYVGSIMKGGAVALDGRIEPGDMILQVNEVSFENMSNDDAVRFLREAVQKPGPIKLVVAKCWDPNPKGYFTIPRTEPVRPIDPGAWVAHTNALRAEAPLDYHMPLTVNTAASNHSGSFISPHQEGDRFFEEVRLDVTVHDMAFIVRAMARPDSGLEIRDRTWLKITIPSAFLGSDVVDWLHCHVHGFADRRDARKYASRMLKEGYIKHTVNKITFAEQCYYVFGDICDSFARMRIEPGGESASSGTTDREVASLTTPLLAPSSMWPPSITHPFYGHQACPSFAQSPSVASGYVPVSFQQYSENGSYTSLTLGRPSNGAPPTSRSDANSGGSGSSKGSNESERVRKANVYQSGPSATPNTDVTKGALPGAVGSLKSHSPAPLSSVRPTDTKSDVSSRQSFRMAMGNPCEFFVDVM</sequence>
<dbReference type="SMART" id="SM00049">
    <property type="entry name" value="DEP"/>
    <property type="match status" value="2"/>
</dbReference>
<comment type="subcellular location">
    <subcellularLocation>
        <location evidence="1">Cytoplasm</location>
    </subcellularLocation>
</comment>
<keyword evidence="5 6" id="KW-0879">Wnt signaling pathway</keyword>
<feature type="region of interest" description="Disordered" evidence="7">
    <location>
        <begin position="895"/>
        <end position="965"/>
    </location>
</feature>
<feature type="domain" description="DEP" evidence="9">
    <location>
        <begin position="1186"/>
        <end position="1260"/>
    </location>
</feature>
<feature type="region of interest" description="Disordered" evidence="7">
    <location>
        <begin position="207"/>
        <end position="232"/>
    </location>
</feature>
<dbReference type="FunFam" id="2.40.240.130:FF:000001">
    <property type="entry name" value="Segment polarity protein dishevelled homolog DVL-1"/>
    <property type="match status" value="2"/>
</dbReference>
<dbReference type="PROSITE" id="PS50841">
    <property type="entry name" value="DIX"/>
    <property type="match status" value="2"/>
</dbReference>
<dbReference type="Gene3D" id="1.10.10.10">
    <property type="entry name" value="Winged helix-like DNA-binding domain superfamily/Winged helix DNA-binding domain"/>
    <property type="match status" value="2"/>
</dbReference>
<dbReference type="InterPro" id="IPR008339">
    <property type="entry name" value="Dishevelled_fam"/>
</dbReference>
<proteinExistence type="inferred from homology"/>
<dbReference type="InterPro" id="IPR036390">
    <property type="entry name" value="WH_DNA-bd_sf"/>
</dbReference>
<feature type="domain" description="PDZ" evidence="8">
    <location>
        <begin position="261"/>
        <end position="335"/>
    </location>
</feature>
<protein>
    <recommendedName>
        <fullName evidence="12">DIX domain protein</fullName>
    </recommendedName>
</protein>
<evidence type="ECO:0000256" key="2">
    <source>
        <dbReference type="ARBA" id="ARBA00008735"/>
    </source>
</evidence>
<keyword evidence="3" id="KW-0217">Developmental protein</keyword>
<feature type="compositionally biased region" description="Polar residues" evidence="7">
    <location>
        <begin position="213"/>
        <end position="224"/>
    </location>
</feature>
<comment type="similarity">
    <text evidence="2">Belongs to the DSH family.</text>
</comment>
<feature type="compositionally biased region" description="Polar residues" evidence="7">
    <location>
        <begin position="942"/>
        <end position="955"/>
    </location>
</feature>
<dbReference type="CDD" id="cd04438">
    <property type="entry name" value="DEP_dishevelled"/>
    <property type="match status" value="2"/>
</dbReference>
<evidence type="ECO:0000256" key="1">
    <source>
        <dbReference type="ARBA" id="ARBA00004496"/>
    </source>
</evidence>
<evidence type="ECO:0000313" key="11">
    <source>
        <dbReference type="EMBL" id="KFD65665.1"/>
    </source>
</evidence>
<name>A0A085N869_9BILA</name>
<dbReference type="EMBL" id="KL367534">
    <property type="protein sequence ID" value="KFD65665.1"/>
    <property type="molecule type" value="Genomic_DNA"/>
</dbReference>
<dbReference type="Pfam" id="PF00778">
    <property type="entry name" value="DIX"/>
    <property type="match status" value="2"/>
</dbReference>
<dbReference type="PRINTS" id="PR01760">
    <property type="entry name" value="DISHEVELLED"/>
</dbReference>
<dbReference type="Pfam" id="PF02377">
    <property type="entry name" value="Dishevelled"/>
    <property type="match status" value="2"/>
</dbReference>
<feature type="compositionally biased region" description="Basic and acidic residues" evidence="7">
    <location>
        <begin position="895"/>
        <end position="905"/>
    </location>
</feature>
<evidence type="ECO:0000256" key="5">
    <source>
        <dbReference type="ARBA" id="ARBA00022687"/>
    </source>
</evidence>
<dbReference type="Gene3D" id="2.30.42.10">
    <property type="match status" value="2"/>
</dbReference>
<keyword evidence="4" id="KW-0963">Cytoplasm</keyword>
<dbReference type="Pfam" id="PF00595">
    <property type="entry name" value="PDZ"/>
    <property type="match status" value="2"/>
</dbReference>
<dbReference type="Proteomes" id="UP000030758">
    <property type="component" value="Unassembled WGS sequence"/>
</dbReference>
<evidence type="ECO:0008006" key="12">
    <source>
        <dbReference type="Google" id="ProtNLM"/>
    </source>
</evidence>
<organism evidence="11">
    <name type="scientific">Trichuris suis</name>
    <name type="common">pig whipworm</name>
    <dbReference type="NCBI Taxonomy" id="68888"/>
    <lineage>
        <taxon>Eukaryota</taxon>
        <taxon>Metazoa</taxon>
        <taxon>Ecdysozoa</taxon>
        <taxon>Nematoda</taxon>
        <taxon>Enoplea</taxon>
        <taxon>Dorylaimia</taxon>
        <taxon>Trichinellida</taxon>
        <taxon>Trichuridae</taxon>
        <taxon>Trichuris</taxon>
    </lineage>
</organism>
<dbReference type="SUPFAM" id="SSF46785">
    <property type="entry name" value="Winged helix' DNA-binding domain"/>
    <property type="match status" value="2"/>
</dbReference>
<dbReference type="PANTHER" id="PTHR10878">
    <property type="entry name" value="SEGMENT POLARITY PROTEIN DISHEVELLED"/>
    <property type="match status" value="1"/>
</dbReference>
<accession>A0A085N869</accession>
<dbReference type="InterPro" id="IPR003351">
    <property type="entry name" value="Dishevelled_protein_dom"/>
</dbReference>
<evidence type="ECO:0000256" key="4">
    <source>
        <dbReference type="ARBA" id="ARBA00022490"/>
    </source>
</evidence>
<feature type="region of interest" description="Disordered" evidence="7">
    <location>
        <begin position="114"/>
        <end position="153"/>
    </location>
</feature>
<dbReference type="PROSITE" id="PS50186">
    <property type="entry name" value="DEP"/>
    <property type="match status" value="2"/>
</dbReference>
<feature type="region of interest" description="Disordered" evidence="7">
    <location>
        <begin position="1341"/>
        <end position="1432"/>
    </location>
</feature>
<feature type="domain" description="DIX" evidence="10">
    <location>
        <begin position="737"/>
        <end position="818"/>
    </location>
</feature>
<feature type="domain" description="PDZ" evidence="8">
    <location>
        <begin position="1019"/>
        <end position="1082"/>
    </location>
</feature>
<dbReference type="SMART" id="SM00021">
    <property type="entry name" value="DAX"/>
    <property type="match status" value="2"/>
</dbReference>
<feature type="compositionally biased region" description="Basic residues" evidence="7">
    <location>
        <begin position="956"/>
        <end position="965"/>
    </location>
</feature>
<dbReference type="Gene3D" id="2.40.240.130">
    <property type="match status" value="2"/>
</dbReference>
<dbReference type="CDD" id="cd06717">
    <property type="entry name" value="PDZ_Dishevelled-like"/>
    <property type="match status" value="2"/>
</dbReference>
<dbReference type="InterPro" id="IPR036388">
    <property type="entry name" value="WH-like_DNA-bd_sf"/>
</dbReference>
<dbReference type="Pfam" id="PF00610">
    <property type="entry name" value="DEP"/>
    <property type="match status" value="2"/>
</dbReference>
<dbReference type="InterPro" id="IPR000591">
    <property type="entry name" value="DEP_dom"/>
</dbReference>
<dbReference type="SUPFAM" id="SSF54236">
    <property type="entry name" value="Ubiquitin-like"/>
    <property type="match status" value="2"/>
</dbReference>
<dbReference type="InterPro" id="IPR001478">
    <property type="entry name" value="PDZ"/>
</dbReference>
<evidence type="ECO:0000256" key="3">
    <source>
        <dbReference type="ARBA" id="ARBA00022473"/>
    </source>
</evidence>
<evidence type="ECO:0000256" key="7">
    <source>
        <dbReference type="SAM" id="MobiDB-lite"/>
    </source>
</evidence>
<dbReference type="InterPro" id="IPR029071">
    <property type="entry name" value="Ubiquitin-like_domsf"/>
</dbReference>
<dbReference type="FunFam" id="1.10.10.10:FF:000040">
    <property type="entry name" value="segment polarity protein dishevelled homolog DVL-3"/>
    <property type="match status" value="2"/>
</dbReference>
<dbReference type="SMART" id="SM00228">
    <property type="entry name" value="PDZ"/>
    <property type="match status" value="2"/>
</dbReference>
<dbReference type="SUPFAM" id="SSF50156">
    <property type="entry name" value="PDZ domain-like"/>
    <property type="match status" value="2"/>
</dbReference>
<reference evidence="11" key="1">
    <citation type="journal article" date="2014" name="Nat. Genet.">
        <title>Genome and transcriptome of the porcine whipworm Trichuris suis.</title>
        <authorList>
            <person name="Jex A.R."/>
            <person name="Nejsum P."/>
            <person name="Schwarz E.M."/>
            <person name="Hu L."/>
            <person name="Young N.D."/>
            <person name="Hall R.S."/>
            <person name="Korhonen P.K."/>
            <person name="Liao S."/>
            <person name="Thamsborg S."/>
            <person name="Xia J."/>
            <person name="Xu P."/>
            <person name="Wang S."/>
            <person name="Scheerlinck J.P."/>
            <person name="Hofmann A."/>
            <person name="Sternberg P.W."/>
            <person name="Wang J."/>
            <person name="Gasser R.B."/>
        </authorList>
    </citation>
    <scope>NUCLEOTIDE SEQUENCE [LARGE SCALE GENOMIC DNA]</scope>
    <source>
        <strain evidence="11">DCEP-RM93F</strain>
    </source>
</reference>
<dbReference type="GO" id="GO:0005829">
    <property type="term" value="C:cytosol"/>
    <property type="evidence" value="ECO:0007669"/>
    <property type="project" value="TreeGrafter"/>
</dbReference>
<feature type="compositionally biased region" description="Polar residues" evidence="7">
    <location>
        <begin position="1383"/>
        <end position="1396"/>
    </location>
</feature>
<dbReference type="PANTHER" id="PTHR10878:SF25">
    <property type="entry name" value="SEGMENT POLARITY PROTEIN DISHEVELLED"/>
    <property type="match status" value="1"/>
</dbReference>
<dbReference type="InterPro" id="IPR038207">
    <property type="entry name" value="DIX_dom_sf"/>
</dbReference>
<dbReference type="InterPro" id="IPR036034">
    <property type="entry name" value="PDZ_sf"/>
</dbReference>
<dbReference type="GO" id="GO:0060070">
    <property type="term" value="P:canonical Wnt signaling pathway"/>
    <property type="evidence" value="ECO:0007669"/>
    <property type="project" value="TreeGrafter"/>
</dbReference>
<evidence type="ECO:0000259" key="8">
    <source>
        <dbReference type="PROSITE" id="PS50106"/>
    </source>
</evidence>
<dbReference type="GO" id="GO:0005109">
    <property type="term" value="F:frizzled binding"/>
    <property type="evidence" value="ECO:0007669"/>
    <property type="project" value="TreeGrafter"/>
</dbReference>
<gene>
    <name evidence="11" type="ORF">M514_09602</name>
</gene>
<feature type="domain" description="DIX" evidence="10">
    <location>
        <begin position="30"/>
        <end position="111"/>
    </location>
</feature>
<dbReference type="FunFam" id="2.30.42.10:FF:000014">
    <property type="entry name" value="Segment polarity protein dishevelled homolog DVL-3"/>
    <property type="match status" value="2"/>
</dbReference>
<dbReference type="InterPro" id="IPR015506">
    <property type="entry name" value="Dsh/Dvl-rel"/>
</dbReference>
<evidence type="ECO:0000259" key="10">
    <source>
        <dbReference type="PROSITE" id="PS50841"/>
    </source>
</evidence>
<evidence type="ECO:0000259" key="9">
    <source>
        <dbReference type="PROSITE" id="PS50186"/>
    </source>
</evidence>